<dbReference type="EMBL" id="ML121531">
    <property type="protein sequence ID" value="RPB27499.1"/>
    <property type="molecule type" value="Genomic_DNA"/>
</dbReference>
<evidence type="ECO:0000313" key="4">
    <source>
        <dbReference type="Proteomes" id="UP000267821"/>
    </source>
</evidence>
<evidence type="ECO:0008006" key="5">
    <source>
        <dbReference type="Google" id="ProtNLM"/>
    </source>
</evidence>
<feature type="region of interest" description="Disordered" evidence="1">
    <location>
        <begin position="58"/>
        <end position="79"/>
    </location>
</feature>
<gene>
    <name evidence="3" type="ORF">L211DRAFT_550442</name>
</gene>
<reference evidence="3 4" key="1">
    <citation type="journal article" date="2018" name="Nat. Ecol. Evol.">
        <title>Pezizomycetes genomes reveal the molecular basis of ectomycorrhizal truffle lifestyle.</title>
        <authorList>
            <person name="Murat C."/>
            <person name="Payen T."/>
            <person name="Noel B."/>
            <person name="Kuo A."/>
            <person name="Morin E."/>
            <person name="Chen J."/>
            <person name="Kohler A."/>
            <person name="Krizsan K."/>
            <person name="Balestrini R."/>
            <person name="Da Silva C."/>
            <person name="Montanini B."/>
            <person name="Hainaut M."/>
            <person name="Levati E."/>
            <person name="Barry K.W."/>
            <person name="Belfiori B."/>
            <person name="Cichocki N."/>
            <person name="Clum A."/>
            <person name="Dockter R.B."/>
            <person name="Fauchery L."/>
            <person name="Guy J."/>
            <person name="Iotti M."/>
            <person name="Le Tacon F."/>
            <person name="Lindquist E.A."/>
            <person name="Lipzen A."/>
            <person name="Malagnac F."/>
            <person name="Mello A."/>
            <person name="Molinier V."/>
            <person name="Miyauchi S."/>
            <person name="Poulain J."/>
            <person name="Riccioni C."/>
            <person name="Rubini A."/>
            <person name="Sitrit Y."/>
            <person name="Splivallo R."/>
            <person name="Traeger S."/>
            <person name="Wang M."/>
            <person name="Zifcakova L."/>
            <person name="Wipf D."/>
            <person name="Zambonelli A."/>
            <person name="Paolocci F."/>
            <person name="Nowrousian M."/>
            <person name="Ottonello S."/>
            <person name="Baldrian P."/>
            <person name="Spatafora J.W."/>
            <person name="Henrissat B."/>
            <person name="Nagy L.G."/>
            <person name="Aury J.M."/>
            <person name="Wincker P."/>
            <person name="Grigoriev I.V."/>
            <person name="Bonfante P."/>
            <person name="Martin F.M."/>
        </authorList>
    </citation>
    <scope>NUCLEOTIDE SEQUENCE [LARGE SCALE GENOMIC DNA]</scope>
    <source>
        <strain evidence="3 4">ATCC MYA-4762</strain>
    </source>
</reference>
<evidence type="ECO:0000256" key="2">
    <source>
        <dbReference type="SAM" id="SignalP"/>
    </source>
</evidence>
<evidence type="ECO:0000313" key="3">
    <source>
        <dbReference type="EMBL" id="RPB27499.1"/>
    </source>
</evidence>
<name>A0A3N4M0X3_9PEZI</name>
<dbReference type="AlphaFoldDB" id="A0A3N4M0X3"/>
<organism evidence="3 4">
    <name type="scientific">Terfezia boudieri ATCC MYA-4762</name>
    <dbReference type="NCBI Taxonomy" id="1051890"/>
    <lineage>
        <taxon>Eukaryota</taxon>
        <taxon>Fungi</taxon>
        <taxon>Dikarya</taxon>
        <taxon>Ascomycota</taxon>
        <taxon>Pezizomycotina</taxon>
        <taxon>Pezizomycetes</taxon>
        <taxon>Pezizales</taxon>
        <taxon>Pezizaceae</taxon>
        <taxon>Terfezia</taxon>
    </lineage>
</organism>
<feature type="compositionally biased region" description="Basic and acidic residues" evidence="1">
    <location>
        <begin position="349"/>
        <end position="364"/>
    </location>
</feature>
<dbReference type="Proteomes" id="UP000267821">
    <property type="component" value="Unassembled WGS sequence"/>
</dbReference>
<feature type="chain" id="PRO_5018128348" description="Carbohydrate-binding module family 19 domain-containing protein" evidence="2">
    <location>
        <begin position="20"/>
        <end position="387"/>
    </location>
</feature>
<feature type="region of interest" description="Disordered" evidence="1">
    <location>
        <begin position="94"/>
        <end position="222"/>
    </location>
</feature>
<dbReference type="OrthoDB" id="5419789at2759"/>
<feature type="compositionally biased region" description="Low complexity" evidence="1">
    <location>
        <begin position="130"/>
        <end position="147"/>
    </location>
</feature>
<proteinExistence type="predicted"/>
<keyword evidence="4" id="KW-1185">Reference proteome</keyword>
<feature type="region of interest" description="Disordered" evidence="1">
    <location>
        <begin position="341"/>
        <end position="370"/>
    </location>
</feature>
<keyword evidence="2" id="KW-0732">Signal</keyword>
<evidence type="ECO:0000256" key="1">
    <source>
        <dbReference type="SAM" id="MobiDB-lite"/>
    </source>
</evidence>
<feature type="compositionally biased region" description="Low complexity" evidence="1">
    <location>
        <begin position="180"/>
        <end position="207"/>
    </location>
</feature>
<dbReference type="InParanoid" id="A0A3N4M0X3"/>
<accession>A0A3N4M0X3</accession>
<feature type="signal peptide" evidence="2">
    <location>
        <begin position="1"/>
        <end position="19"/>
    </location>
</feature>
<sequence>MRLLTLLPYIALLPSFAYAGPLGYNLRRHDEGRKQLITTVMVFTKTMVLEIDLPPVTTTTVSTEPIPPPAESTPAPGENVPEVTVTQVVTVTKKKTATHEQPLAPSTTESITETLSRLRPLPTTKKEKTTAYTGTSTTSVPVSEVTEPPSPPPEVPTHQPTSTYILSRLKPLPDPEGPVENTTAPADPTTTETTIAETTNAKTTTEPTPTPIPEPDQSSSSLPEIPTTTGFVPPTDPPNIGPSFKENVPIAIKRNQEYNELKEGDECDPSASILACEGTMGKSILQCDATKKYKSVLPCLRDTRCFATPQLLAPGVLVTCDTPEAAGKKFNMSAEELLKEIQGGGYGNGKEKEKEKEKEKDEYKRKRRLGADSSLLKRAYNEVHSPL</sequence>
<protein>
    <recommendedName>
        <fullName evidence="5">Carbohydrate-binding module family 19 domain-containing protein</fullName>
    </recommendedName>
</protein>
<feature type="compositionally biased region" description="Polar residues" evidence="1">
    <location>
        <begin position="104"/>
        <end position="115"/>
    </location>
</feature>